<evidence type="ECO:0000256" key="6">
    <source>
        <dbReference type="ARBA" id="ARBA00063640"/>
    </source>
</evidence>
<reference evidence="8 9" key="1">
    <citation type="submission" date="2017-09" db="EMBL/GenBank/DDBJ databases">
        <title>WGS assembly of Aquilegia coerulea Goldsmith.</title>
        <authorList>
            <person name="Hodges S."/>
            <person name="Kramer E."/>
            <person name="Nordborg M."/>
            <person name="Tomkins J."/>
            <person name="Borevitz J."/>
            <person name="Derieg N."/>
            <person name="Yan J."/>
            <person name="Mihaltcheva S."/>
            <person name="Hayes R.D."/>
            <person name="Rokhsar D."/>
        </authorList>
    </citation>
    <scope>NUCLEOTIDE SEQUENCE [LARGE SCALE GENOMIC DNA]</scope>
    <source>
        <strain evidence="9">cv. Goldsmith</strain>
    </source>
</reference>
<dbReference type="EMBL" id="KZ305089">
    <property type="protein sequence ID" value="PIA28289.1"/>
    <property type="molecule type" value="Genomic_DNA"/>
</dbReference>
<dbReference type="InParanoid" id="A0A2G5CAI9"/>
<dbReference type="OrthoDB" id="240298at2759"/>
<dbReference type="Proteomes" id="UP000230069">
    <property type="component" value="Unassembled WGS sequence"/>
</dbReference>
<evidence type="ECO:0000256" key="1">
    <source>
        <dbReference type="ARBA" id="ARBA00004273"/>
    </source>
</evidence>
<dbReference type="InterPro" id="IPR036869">
    <property type="entry name" value="J_dom_sf"/>
</dbReference>
<keyword evidence="9" id="KW-1185">Reference proteome</keyword>
<dbReference type="SUPFAM" id="SSF46565">
    <property type="entry name" value="Chaperone J-domain"/>
    <property type="match status" value="1"/>
</dbReference>
<organism evidence="8 9">
    <name type="scientific">Aquilegia coerulea</name>
    <name type="common">Rocky mountain columbine</name>
    <dbReference type="NCBI Taxonomy" id="218851"/>
    <lineage>
        <taxon>Eukaryota</taxon>
        <taxon>Viridiplantae</taxon>
        <taxon>Streptophyta</taxon>
        <taxon>Embryophyta</taxon>
        <taxon>Tracheophyta</taxon>
        <taxon>Spermatophyta</taxon>
        <taxon>Magnoliopsida</taxon>
        <taxon>Ranunculales</taxon>
        <taxon>Ranunculaceae</taxon>
        <taxon>Thalictroideae</taxon>
        <taxon>Aquilegia</taxon>
    </lineage>
</organism>
<gene>
    <name evidence="8" type="ORF">AQUCO_07200146v1</name>
</gene>
<dbReference type="InterPro" id="IPR001623">
    <property type="entry name" value="DnaJ_domain"/>
</dbReference>
<accession>A0A2G5CAI9</accession>
<name>A0A2G5CAI9_AQUCA</name>
<dbReference type="GO" id="GO:0001671">
    <property type="term" value="F:ATPase activator activity"/>
    <property type="evidence" value="ECO:0007669"/>
    <property type="project" value="TreeGrafter"/>
</dbReference>
<dbReference type="Gene3D" id="1.10.287.110">
    <property type="entry name" value="DnaJ domain"/>
    <property type="match status" value="1"/>
</dbReference>
<evidence type="ECO:0000256" key="5">
    <source>
        <dbReference type="ARBA" id="ARBA00059031"/>
    </source>
</evidence>
<dbReference type="PANTHER" id="PTHR12763:SF42">
    <property type="entry name" value="OS03G0776900 PROTEIN"/>
    <property type="match status" value="1"/>
</dbReference>
<evidence type="ECO:0000256" key="4">
    <source>
        <dbReference type="ARBA" id="ARBA00023136"/>
    </source>
</evidence>
<dbReference type="Pfam" id="PF00226">
    <property type="entry name" value="DnaJ"/>
    <property type="match status" value="1"/>
</dbReference>
<dbReference type="AlphaFoldDB" id="A0A2G5CAI9"/>
<evidence type="ECO:0000313" key="8">
    <source>
        <dbReference type="EMBL" id="PIA28289.1"/>
    </source>
</evidence>
<protein>
    <recommendedName>
        <fullName evidence="7">J domain-containing protein</fullName>
    </recommendedName>
</protein>
<comment type="function">
    <text evidence="5">Component of the PAM complex, a complex required for the translocation of transit peptide-containing proteins from the inner membrane into the mitochondrial matrix in an ATP-dependent manner.</text>
</comment>
<feature type="domain" description="J" evidence="7">
    <location>
        <begin position="46"/>
        <end position="106"/>
    </location>
</feature>
<keyword evidence="3" id="KW-0496">Mitochondrion</keyword>
<dbReference type="FunFam" id="1.10.287.110:FF:000001">
    <property type="entry name" value="Import inner membrane translocase subunit tim14"/>
    <property type="match status" value="1"/>
</dbReference>
<comment type="subunit">
    <text evidence="6">Probable component of the PAM complex at least composed of a mitochondrial HSP70 protein, TIMM44 and TIMM14. The complex interacts with the TIMM23 component of the TIM17:23 complex.</text>
</comment>
<evidence type="ECO:0000256" key="3">
    <source>
        <dbReference type="ARBA" id="ARBA00023128"/>
    </source>
</evidence>
<evidence type="ECO:0000313" key="9">
    <source>
        <dbReference type="Proteomes" id="UP000230069"/>
    </source>
</evidence>
<dbReference type="GO" id="GO:0001405">
    <property type="term" value="C:PAM complex, Tim23 associated import motor"/>
    <property type="evidence" value="ECO:0007669"/>
    <property type="project" value="TreeGrafter"/>
</dbReference>
<dbReference type="PANTHER" id="PTHR12763">
    <property type="match status" value="1"/>
</dbReference>
<sequence>MAISSVTCFTVAAAAIGCRYIVRTLTNPQMRKFYQGGFEQVMTKREAALILGVKERSDLEKVKQAYKRVMLANHPDSGGSPFIAKKINEAKDLLLRNTKASSSVFN</sequence>
<dbReference type="PROSITE" id="PS50076">
    <property type="entry name" value="DNAJ_2"/>
    <property type="match status" value="1"/>
</dbReference>
<comment type="subcellular location">
    <subcellularLocation>
        <location evidence="1">Mitochondrion inner membrane</location>
    </subcellularLocation>
</comment>
<evidence type="ECO:0000259" key="7">
    <source>
        <dbReference type="PROSITE" id="PS50076"/>
    </source>
</evidence>
<dbReference type="CDD" id="cd06257">
    <property type="entry name" value="DnaJ"/>
    <property type="match status" value="1"/>
</dbReference>
<dbReference type="SMART" id="SM00271">
    <property type="entry name" value="DnaJ"/>
    <property type="match status" value="1"/>
</dbReference>
<proteinExistence type="predicted"/>
<evidence type="ECO:0000256" key="2">
    <source>
        <dbReference type="ARBA" id="ARBA00022792"/>
    </source>
</evidence>
<keyword evidence="2" id="KW-0999">Mitochondrion inner membrane</keyword>
<keyword evidence="4" id="KW-0472">Membrane</keyword>
<dbReference type="STRING" id="218851.A0A2G5CAI9"/>
<dbReference type="GO" id="GO:0030150">
    <property type="term" value="P:protein import into mitochondrial matrix"/>
    <property type="evidence" value="ECO:0007669"/>
    <property type="project" value="TreeGrafter"/>
</dbReference>